<comment type="function">
    <text evidence="9">Catalyzes the NADPH-dependent reduction of ketopantoate into pantoic acid.</text>
</comment>
<dbReference type="InterPro" id="IPR013328">
    <property type="entry name" value="6PGD_dom2"/>
</dbReference>
<dbReference type="InterPro" id="IPR003710">
    <property type="entry name" value="ApbA"/>
</dbReference>
<evidence type="ECO:0000259" key="11">
    <source>
        <dbReference type="Pfam" id="PF08546"/>
    </source>
</evidence>
<dbReference type="SUPFAM" id="SSF48179">
    <property type="entry name" value="6-phosphogluconate dehydrogenase C-terminal domain-like"/>
    <property type="match status" value="1"/>
</dbReference>
<dbReference type="GO" id="GO:0008677">
    <property type="term" value="F:2-dehydropantoate 2-reductase activity"/>
    <property type="evidence" value="ECO:0007669"/>
    <property type="project" value="UniProtKB-EC"/>
</dbReference>
<evidence type="ECO:0000256" key="6">
    <source>
        <dbReference type="ARBA" id="ARBA00023002"/>
    </source>
</evidence>
<proteinExistence type="inferred from homology"/>
<dbReference type="InterPro" id="IPR008927">
    <property type="entry name" value="6-PGluconate_DH-like_C_sf"/>
</dbReference>
<dbReference type="InterPro" id="IPR051402">
    <property type="entry name" value="KPR-Related"/>
</dbReference>
<dbReference type="NCBIfam" id="TIGR00745">
    <property type="entry name" value="apbA_panE"/>
    <property type="match status" value="1"/>
</dbReference>
<dbReference type="SUPFAM" id="SSF51735">
    <property type="entry name" value="NAD(P)-binding Rossmann-fold domains"/>
    <property type="match status" value="1"/>
</dbReference>
<dbReference type="Pfam" id="PF08546">
    <property type="entry name" value="ApbA_C"/>
    <property type="match status" value="1"/>
</dbReference>
<dbReference type="AlphaFoldDB" id="A0A3E1NZW1"/>
<dbReference type="PANTHER" id="PTHR21708">
    <property type="entry name" value="PROBABLE 2-DEHYDROPANTOATE 2-REDUCTASE"/>
    <property type="match status" value="1"/>
</dbReference>
<dbReference type="Gene3D" id="1.10.1040.10">
    <property type="entry name" value="N-(1-d-carboxylethyl)-l-norvaline Dehydrogenase, domain 2"/>
    <property type="match status" value="1"/>
</dbReference>
<dbReference type="GO" id="GO:0005737">
    <property type="term" value="C:cytoplasm"/>
    <property type="evidence" value="ECO:0007669"/>
    <property type="project" value="TreeGrafter"/>
</dbReference>
<evidence type="ECO:0000256" key="8">
    <source>
        <dbReference type="ARBA" id="ARBA00048793"/>
    </source>
</evidence>
<evidence type="ECO:0000256" key="3">
    <source>
        <dbReference type="ARBA" id="ARBA00013014"/>
    </source>
</evidence>
<gene>
    <name evidence="12" type="ORF">DXN04_15855</name>
</gene>
<evidence type="ECO:0000313" key="12">
    <source>
        <dbReference type="EMBL" id="RFM33435.1"/>
    </source>
</evidence>
<dbReference type="Proteomes" id="UP000261174">
    <property type="component" value="Unassembled WGS sequence"/>
</dbReference>
<dbReference type="EC" id="1.1.1.169" evidence="3 9"/>
<reference evidence="12 13" key="1">
    <citation type="submission" date="2018-08" db="EMBL/GenBank/DDBJ databases">
        <title>Chitinophaga sp. K20C18050901, a novel bacterium isolated from forest soil.</title>
        <authorList>
            <person name="Wang C."/>
        </authorList>
    </citation>
    <scope>NUCLEOTIDE SEQUENCE [LARGE SCALE GENOMIC DNA]</scope>
    <source>
        <strain evidence="12 13">K20C18050901</strain>
    </source>
</reference>
<protein>
    <recommendedName>
        <fullName evidence="4 9">2-dehydropantoate 2-reductase</fullName>
        <ecNumber evidence="3 9">1.1.1.169</ecNumber>
    </recommendedName>
    <alternativeName>
        <fullName evidence="7 9">Ketopantoate reductase</fullName>
    </alternativeName>
</protein>
<dbReference type="GO" id="GO:0015940">
    <property type="term" value="P:pantothenate biosynthetic process"/>
    <property type="evidence" value="ECO:0007669"/>
    <property type="project" value="UniProtKB-UniPathway"/>
</dbReference>
<keyword evidence="9" id="KW-0566">Pantothenate biosynthesis</keyword>
<keyword evidence="13" id="KW-1185">Reference proteome</keyword>
<organism evidence="12 13">
    <name type="scientific">Chitinophaga silvisoli</name>
    <dbReference type="NCBI Taxonomy" id="2291814"/>
    <lineage>
        <taxon>Bacteria</taxon>
        <taxon>Pseudomonadati</taxon>
        <taxon>Bacteroidota</taxon>
        <taxon>Chitinophagia</taxon>
        <taxon>Chitinophagales</taxon>
        <taxon>Chitinophagaceae</taxon>
        <taxon>Chitinophaga</taxon>
    </lineage>
</organism>
<dbReference type="InterPro" id="IPR013332">
    <property type="entry name" value="KPR_N"/>
</dbReference>
<comment type="caution">
    <text evidence="12">The sequence shown here is derived from an EMBL/GenBank/DDBJ whole genome shotgun (WGS) entry which is preliminary data.</text>
</comment>
<comment type="pathway">
    <text evidence="1 9">Cofactor biosynthesis; (R)-pantothenate biosynthesis; (R)-pantoate from 3-methyl-2-oxobutanoate: step 2/2.</text>
</comment>
<feature type="domain" description="Ketopantoate reductase C-terminal" evidence="11">
    <location>
        <begin position="179"/>
        <end position="295"/>
    </location>
</feature>
<evidence type="ECO:0000256" key="5">
    <source>
        <dbReference type="ARBA" id="ARBA00022857"/>
    </source>
</evidence>
<dbReference type="EMBL" id="QTJV01000006">
    <property type="protein sequence ID" value="RFM33435.1"/>
    <property type="molecule type" value="Genomic_DNA"/>
</dbReference>
<evidence type="ECO:0000256" key="1">
    <source>
        <dbReference type="ARBA" id="ARBA00004994"/>
    </source>
</evidence>
<dbReference type="InterPro" id="IPR013752">
    <property type="entry name" value="KPA_reductase"/>
</dbReference>
<keyword evidence="5 9" id="KW-0521">NADP</keyword>
<dbReference type="InterPro" id="IPR036291">
    <property type="entry name" value="NAD(P)-bd_dom_sf"/>
</dbReference>
<accession>A0A3E1NZW1</accession>
<dbReference type="Pfam" id="PF02558">
    <property type="entry name" value="ApbA"/>
    <property type="match status" value="1"/>
</dbReference>
<dbReference type="UniPathway" id="UPA00028">
    <property type="reaction ID" value="UER00004"/>
</dbReference>
<feature type="domain" description="Ketopantoate reductase N-terminal" evidence="10">
    <location>
        <begin position="8"/>
        <end position="142"/>
    </location>
</feature>
<evidence type="ECO:0000256" key="2">
    <source>
        <dbReference type="ARBA" id="ARBA00007870"/>
    </source>
</evidence>
<evidence type="ECO:0000313" key="13">
    <source>
        <dbReference type="Proteomes" id="UP000261174"/>
    </source>
</evidence>
<dbReference type="Gene3D" id="3.40.50.720">
    <property type="entry name" value="NAD(P)-binding Rossmann-like Domain"/>
    <property type="match status" value="1"/>
</dbReference>
<evidence type="ECO:0000259" key="10">
    <source>
        <dbReference type="Pfam" id="PF02558"/>
    </source>
</evidence>
<evidence type="ECO:0000256" key="7">
    <source>
        <dbReference type="ARBA" id="ARBA00032024"/>
    </source>
</evidence>
<sequence>MHMQDNKIYIVGFGAIGKALAVFFSLQGKDVSVVRGRINDGSRTEEEVVIALPDGTKLQQKIPVVTLNSLDKMKGLVILTTKSFGNKELSLSLQEKSGQSPIVILQNGLNVEAPFLENNYDHIYRCVLFSTSLVLDNGDVRFRPVTDSPVGVIKGDTATLHAIIEQINTPYFPFKATPDIQTVIWKKAIMNTVFNSICPLLEIDNGVFQRESAAFHLAQNLIQSGITIAARVGVQLSQQEIETGLINISIASDGQSISTLQDIQKGRQTEIDTLNFELFRLAEKHGIAAAAKEILLLGELIKIKEKINLAE</sequence>
<comment type="similarity">
    <text evidence="2 9">Belongs to the ketopantoate reductase family.</text>
</comment>
<keyword evidence="6 9" id="KW-0560">Oxidoreductase</keyword>
<name>A0A3E1NZW1_9BACT</name>
<evidence type="ECO:0000256" key="4">
    <source>
        <dbReference type="ARBA" id="ARBA00019465"/>
    </source>
</evidence>
<dbReference type="PANTHER" id="PTHR21708:SF26">
    <property type="entry name" value="2-DEHYDROPANTOATE 2-REDUCTASE"/>
    <property type="match status" value="1"/>
</dbReference>
<comment type="catalytic activity">
    <reaction evidence="8 9">
        <text>(R)-pantoate + NADP(+) = 2-dehydropantoate + NADPH + H(+)</text>
        <dbReference type="Rhea" id="RHEA:16233"/>
        <dbReference type="ChEBI" id="CHEBI:11561"/>
        <dbReference type="ChEBI" id="CHEBI:15378"/>
        <dbReference type="ChEBI" id="CHEBI:15980"/>
        <dbReference type="ChEBI" id="CHEBI:57783"/>
        <dbReference type="ChEBI" id="CHEBI:58349"/>
        <dbReference type="EC" id="1.1.1.169"/>
    </reaction>
</comment>
<evidence type="ECO:0000256" key="9">
    <source>
        <dbReference type="RuleBase" id="RU362068"/>
    </source>
</evidence>